<proteinExistence type="predicted"/>
<feature type="region of interest" description="Disordered" evidence="1">
    <location>
        <begin position="66"/>
        <end position="105"/>
    </location>
</feature>
<dbReference type="AlphaFoldDB" id="A0ABD2QHG0"/>
<protein>
    <submittedName>
        <fullName evidence="2">Uncharacterized protein</fullName>
    </submittedName>
</protein>
<sequence length="105" mass="11885">LRNGAFRGLRISEYIDDDAWAASMLECDASTEGDLLRQLEAGCALNPRGYRMERIQRKRHAKTVIDLKKPPQIRTIGLSRNQSETQSVDTDTTDVPDNDRPLTLQ</sequence>
<name>A0ABD2QHG0_9PLAT</name>
<dbReference type="EMBL" id="JBJKFK010000183">
    <property type="protein sequence ID" value="KAL3318976.1"/>
    <property type="molecule type" value="Genomic_DNA"/>
</dbReference>
<dbReference type="Proteomes" id="UP001626550">
    <property type="component" value="Unassembled WGS sequence"/>
</dbReference>
<comment type="caution">
    <text evidence="2">The sequence shown here is derived from an EMBL/GenBank/DDBJ whole genome shotgun (WGS) entry which is preliminary data.</text>
</comment>
<evidence type="ECO:0000313" key="3">
    <source>
        <dbReference type="Proteomes" id="UP001626550"/>
    </source>
</evidence>
<reference evidence="2 3" key="1">
    <citation type="submission" date="2024-11" db="EMBL/GenBank/DDBJ databases">
        <title>Adaptive evolution of stress response genes in parasites aligns with host niche diversity.</title>
        <authorList>
            <person name="Hahn C."/>
            <person name="Resl P."/>
        </authorList>
    </citation>
    <scope>NUCLEOTIDE SEQUENCE [LARGE SCALE GENOMIC DNA]</scope>
    <source>
        <strain evidence="2">EGGRZ-B1_66</strain>
        <tissue evidence="2">Body</tissue>
    </source>
</reference>
<evidence type="ECO:0000256" key="1">
    <source>
        <dbReference type="SAM" id="MobiDB-lite"/>
    </source>
</evidence>
<accession>A0ABD2QHG0</accession>
<gene>
    <name evidence="2" type="ORF">Ciccas_002353</name>
</gene>
<evidence type="ECO:0000313" key="2">
    <source>
        <dbReference type="EMBL" id="KAL3318976.1"/>
    </source>
</evidence>
<keyword evidence="3" id="KW-1185">Reference proteome</keyword>
<organism evidence="2 3">
    <name type="scientific">Cichlidogyrus casuarinus</name>
    <dbReference type="NCBI Taxonomy" id="1844966"/>
    <lineage>
        <taxon>Eukaryota</taxon>
        <taxon>Metazoa</taxon>
        <taxon>Spiralia</taxon>
        <taxon>Lophotrochozoa</taxon>
        <taxon>Platyhelminthes</taxon>
        <taxon>Monogenea</taxon>
        <taxon>Monopisthocotylea</taxon>
        <taxon>Dactylogyridea</taxon>
        <taxon>Ancyrocephalidae</taxon>
        <taxon>Cichlidogyrus</taxon>
    </lineage>
</organism>
<feature type="non-terminal residue" evidence="2">
    <location>
        <position position="1"/>
    </location>
</feature>
<feature type="compositionally biased region" description="Polar residues" evidence="1">
    <location>
        <begin position="78"/>
        <end position="88"/>
    </location>
</feature>